<comment type="similarity">
    <text evidence="2">Belongs to the SNF7 family.</text>
</comment>
<keyword evidence="4" id="KW-0175">Coiled coil</keyword>
<keyword evidence="6" id="KW-1185">Reference proteome</keyword>
<evidence type="ECO:0000313" key="5">
    <source>
        <dbReference type="EMBL" id="CBY21171.1"/>
    </source>
</evidence>
<keyword evidence="3" id="KW-0967">Endosome</keyword>
<proteinExistence type="inferred from homology"/>
<organism evidence="5">
    <name type="scientific">Oikopleura dioica</name>
    <name type="common">Tunicate</name>
    <dbReference type="NCBI Taxonomy" id="34765"/>
    <lineage>
        <taxon>Eukaryota</taxon>
        <taxon>Metazoa</taxon>
        <taxon>Chordata</taxon>
        <taxon>Tunicata</taxon>
        <taxon>Appendicularia</taxon>
        <taxon>Copelata</taxon>
        <taxon>Oikopleuridae</taxon>
        <taxon>Oikopleura</taxon>
    </lineage>
</organism>
<dbReference type="PANTHER" id="PTHR22761">
    <property type="entry name" value="CHARGED MULTIVESICULAR BODY PROTEIN"/>
    <property type="match status" value="1"/>
</dbReference>
<dbReference type="InterPro" id="IPR005024">
    <property type="entry name" value="Snf7_fam"/>
</dbReference>
<accession>E4WVL8</accession>
<feature type="coiled-coil region" evidence="4">
    <location>
        <begin position="118"/>
        <end position="164"/>
    </location>
</feature>
<name>E4WVL8_OIKDI</name>
<dbReference type="OrthoDB" id="5592979at2759"/>
<dbReference type="EMBL" id="FN653017">
    <property type="protein sequence ID" value="CBY21171.1"/>
    <property type="molecule type" value="Genomic_DNA"/>
</dbReference>
<dbReference type="Proteomes" id="UP000001307">
    <property type="component" value="Unassembled WGS sequence"/>
</dbReference>
<dbReference type="GO" id="GO:0000815">
    <property type="term" value="C:ESCRT III complex"/>
    <property type="evidence" value="ECO:0007669"/>
    <property type="project" value="TreeGrafter"/>
</dbReference>
<evidence type="ECO:0000313" key="6">
    <source>
        <dbReference type="Proteomes" id="UP000001307"/>
    </source>
</evidence>
<evidence type="ECO:0000256" key="4">
    <source>
        <dbReference type="SAM" id="Coils"/>
    </source>
</evidence>
<evidence type="ECO:0000256" key="3">
    <source>
        <dbReference type="ARBA" id="ARBA00022753"/>
    </source>
</evidence>
<dbReference type="GO" id="GO:0032511">
    <property type="term" value="P:late endosome to vacuole transport via multivesicular body sorting pathway"/>
    <property type="evidence" value="ECO:0007669"/>
    <property type="project" value="TreeGrafter"/>
</dbReference>
<dbReference type="Gene3D" id="1.10.287.1060">
    <property type="entry name" value="ESAT-6-like"/>
    <property type="match status" value="1"/>
</dbReference>
<comment type="subcellular location">
    <subcellularLocation>
        <location evidence="1">Endosome</location>
    </subcellularLocation>
</comment>
<evidence type="ECO:0000256" key="2">
    <source>
        <dbReference type="ARBA" id="ARBA00006190"/>
    </source>
</evidence>
<dbReference type="GO" id="GO:0005771">
    <property type="term" value="C:multivesicular body"/>
    <property type="evidence" value="ECO:0007669"/>
    <property type="project" value="TreeGrafter"/>
</dbReference>
<reference evidence="5" key="1">
    <citation type="journal article" date="2010" name="Science">
        <title>Plasticity of animal genome architecture unmasked by rapid evolution of a pelagic tunicate.</title>
        <authorList>
            <person name="Denoeud F."/>
            <person name="Henriet S."/>
            <person name="Mungpakdee S."/>
            <person name="Aury J.M."/>
            <person name="Da Silva C."/>
            <person name="Brinkmann H."/>
            <person name="Mikhaleva J."/>
            <person name="Olsen L.C."/>
            <person name="Jubin C."/>
            <person name="Canestro C."/>
            <person name="Bouquet J.M."/>
            <person name="Danks G."/>
            <person name="Poulain J."/>
            <person name="Campsteijn C."/>
            <person name="Adamski M."/>
            <person name="Cross I."/>
            <person name="Yadetie F."/>
            <person name="Muffato M."/>
            <person name="Louis A."/>
            <person name="Butcher S."/>
            <person name="Tsagkogeorga G."/>
            <person name="Konrad A."/>
            <person name="Singh S."/>
            <person name="Jensen M.F."/>
            <person name="Cong E.H."/>
            <person name="Eikeseth-Otteraa H."/>
            <person name="Noel B."/>
            <person name="Anthouard V."/>
            <person name="Porcel B.M."/>
            <person name="Kachouri-Lafond R."/>
            <person name="Nishino A."/>
            <person name="Ugolini M."/>
            <person name="Chourrout P."/>
            <person name="Nishida H."/>
            <person name="Aasland R."/>
            <person name="Huzurbazar S."/>
            <person name="Westhof E."/>
            <person name="Delsuc F."/>
            <person name="Lehrach H."/>
            <person name="Reinhardt R."/>
            <person name="Weissenbach J."/>
            <person name="Roy S.W."/>
            <person name="Artiguenave F."/>
            <person name="Postlethwait J.H."/>
            <person name="Manak J.R."/>
            <person name="Thompson E.M."/>
            <person name="Jaillon O."/>
            <person name="Du Pasquier L."/>
            <person name="Boudinot P."/>
            <person name="Liberles D.A."/>
            <person name="Volff J.N."/>
            <person name="Philippe H."/>
            <person name="Lenhard B."/>
            <person name="Roest Crollius H."/>
            <person name="Wincker P."/>
            <person name="Chourrout D."/>
        </authorList>
    </citation>
    <scope>NUCLEOTIDE SEQUENCE [LARGE SCALE GENOMIC DNA]</scope>
</reference>
<protein>
    <submittedName>
        <fullName evidence="5">Uncharacterized protein</fullName>
    </submittedName>
</protein>
<gene>
    <name evidence="5" type="ORF">GSOID_T00008925001</name>
</gene>
<dbReference type="GO" id="GO:0006900">
    <property type="term" value="P:vesicle budding from membrane"/>
    <property type="evidence" value="ECO:0007669"/>
    <property type="project" value="TreeGrafter"/>
</dbReference>
<dbReference type="GO" id="GO:0009898">
    <property type="term" value="C:cytoplasmic side of plasma membrane"/>
    <property type="evidence" value="ECO:0007669"/>
    <property type="project" value="TreeGrafter"/>
</dbReference>
<dbReference type="Pfam" id="PF03357">
    <property type="entry name" value="Snf7"/>
    <property type="match status" value="1"/>
</dbReference>
<sequence>MERNFGKTIQKPDEAIQRLRGMEKLLEKKIEMIEVKIAAEIKEAKKLGIKNKNRAMKCLVRKKSLEKQLEITYNQLANIESQLVALESAEMNGAILENLKYGGKALKNANNGMTLEEVDDMMDDIQDAKDVADEINEAISRPLANSYDYDEDNLLAELEELEQEELDSRMLDVSPASMGPSLESPISPFDTQTQLRQLENWSSNADSSLDVPVSPTDTVRTQAQMRELVDWMGQ</sequence>
<dbReference type="AlphaFoldDB" id="E4WVL8"/>
<evidence type="ECO:0000256" key="1">
    <source>
        <dbReference type="ARBA" id="ARBA00004177"/>
    </source>
</evidence>
<dbReference type="InParanoid" id="E4WVL8"/>
<feature type="coiled-coil region" evidence="4">
    <location>
        <begin position="62"/>
        <end position="89"/>
    </location>
</feature>
<dbReference type="PANTHER" id="PTHR22761:SF10">
    <property type="entry name" value="GH13992P"/>
    <property type="match status" value="1"/>
</dbReference>
<dbReference type="Gene3D" id="6.10.250.1710">
    <property type="match status" value="1"/>
</dbReference>